<name>A0ABQ3CAN5_9GAMM</name>
<accession>A0ABQ3CAN5</accession>
<keyword evidence="4" id="KW-1185">Reference proteome</keyword>
<dbReference type="PROSITE" id="PS00018">
    <property type="entry name" value="EF_HAND_1"/>
    <property type="match status" value="2"/>
</dbReference>
<dbReference type="InterPro" id="IPR018247">
    <property type="entry name" value="EF_Hand_1_Ca_BS"/>
</dbReference>
<keyword evidence="1" id="KW-0732">Signal</keyword>
<evidence type="ECO:0000313" key="4">
    <source>
        <dbReference type="Proteomes" id="UP000643403"/>
    </source>
</evidence>
<dbReference type="Pfam" id="PF13202">
    <property type="entry name" value="EF-hand_5"/>
    <property type="match status" value="3"/>
</dbReference>
<dbReference type="InterPro" id="IPR011992">
    <property type="entry name" value="EF-hand-dom_pair"/>
</dbReference>
<sequence length="119" mass="12743">MRRAIRHLGAALICAAPSFAGAALAAGPVTSSGDYLARMDTDGDGRVSLPEFQAWMGYAFERMDVDRDGVVSAAELPGGRGKPISLAEHRAALAATFARQDRDRDGYLDRRELAAPPQR</sequence>
<dbReference type="RefSeq" id="WP_189450016.1">
    <property type="nucleotide sequence ID" value="NZ_BMXY01000003.1"/>
</dbReference>
<protein>
    <recommendedName>
        <fullName evidence="2">EF-hand domain-containing protein</fullName>
    </recommendedName>
</protein>
<organism evidence="3 4">
    <name type="scientific">Cognatilysobacter xinjiangensis</name>
    <dbReference type="NCBI Taxonomy" id="546892"/>
    <lineage>
        <taxon>Bacteria</taxon>
        <taxon>Pseudomonadati</taxon>
        <taxon>Pseudomonadota</taxon>
        <taxon>Gammaproteobacteria</taxon>
        <taxon>Lysobacterales</taxon>
        <taxon>Lysobacteraceae</taxon>
        <taxon>Cognatilysobacter</taxon>
    </lineage>
</organism>
<gene>
    <name evidence="3" type="ORF">GCM10008101_22770</name>
</gene>
<dbReference type="PROSITE" id="PS50222">
    <property type="entry name" value="EF_HAND_2"/>
    <property type="match status" value="1"/>
</dbReference>
<dbReference type="Gene3D" id="1.10.238.10">
    <property type="entry name" value="EF-hand"/>
    <property type="match status" value="1"/>
</dbReference>
<reference evidence="4" key="1">
    <citation type="journal article" date="2019" name="Int. J. Syst. Evol. Microbiol.">
        <title>The Global Catalogue of Microorganisms (GCM) 10K type strain sequencing project: providing services to taxonomists for standard genome sequencing and annotation.</title>
        <authorList>
            <consortium name="The Broad Institute Genomics Platform"/>
            <consortium name="The Broad Institute Genome Sequencing Center for Infectious Disease"/>
            <person name="Wu L."/>
            <person name="Ma J."/>
        </authorList>
    </citation>
    <scope>NUCLEOTIDE SEQUENCE [LARGE SCALE GENOMIC DNA]</scope>
    <source>
        <strain evidence="4">KCTC 22558</strain>
    </source>
</reference>
<feature type="signal peptide" evidence="1">
    <location>
        <begin position="1"/>
        <end position="25"/>
    </location>
</feature>
<evidence type="ECO:0000313" key="3">
    <source>
        <dbReference type="EMBL" id="GGZ67925.1"/>
    </source>
</evidence>
<feature type="chain" id="PRO_5045081701" description="EF-hand domain-containing protein" evidence="1">
    <location>
        <begin position="26"/>
        <end position="119"/>
    </location>
</feature>
<dbReference type="SUPFAM" id="SSF47473">
    <property type="entry name" value="EF-hand"/>
    <property type="match status" value="1"/>
</dbReference>
<dbReference type="Proteomes" id="UP000643403">
    <property type="component" value="Unassembled WGS sequence"/>
</dbReference>
<comment type="caution">
    <text evidence="3">The sequence shown here is derived from an EMBL/GenBank/DDBJ whole genome shotgun (WGS) entry which is preliminary data.</text>
</comment>
<evidence type="ECO:0000256" key="1">
    <source>
        <dbReference type="SAM" id="SignalP"/>
    </source>
</evidence>
<dbReference type="InterPro" id="IPR002048">
    <property type="entry name" value="EF_hand_dom"/>
</dbReference>
<proteinExistence type="predicted"/>
<dbReference type="EMBL" id="BMXY01000003">
    <property type="protein sequence ID" value="GGZ67925.1"/>
    <property type="molecule type" value="Genomic_DNA"/>
</dbReference>
<evidence type="ECO:0000259" key="2">
    <source>
        <dbReference type="PROSITE" id="PS50222"/>
    </source>
</evidence>
<feature type="domain" description="EF-hand" evidence="2">
    <location>
        <begin position="37"/>
        <end position="62"/>
    </location>
</feature>